<reference evidence="5" key="1">
    <citation type="journal article" date="2020" name="mSystems">
        <title>Genome- and Community-Level Interaction Insights into Carbon Utilization and Element Cycling Functions of Hydrothermarchaeota in Hydrothermal Sediment.</title>
        <authorList>
            <person name="Zhou Z."/>
            <person name="Liu Y."/>
            <person name="Xu W."/>
            <person name="Pan J."/>
            <person name="Luo Z.H."/>
            <person name="Li M."/>
        </authorList>
    </citation>
    <scope>NUCLEOTIDE SEQUENCE [LARGE SCALE GENOMIC DNA]</scope>
    <source>
        <strain evidence="5">SpSt-697</strain>
    </source>
</reference>
<sequence>MKISDKSIFLIKGKPGIGKTTLIKKLTLAFDSKKLGGFYTEEIREKGNRVGFKIITFHSGSGILAHINFKSSYRISKYYVAIEEFEKIVLPELEKAKEKPIILLDEIGKMELLSEKFKEKIKMIFNLDKIIVATIPVAQIDFIEKLEKFSRAKIYEITFQNRDLLLSILKKEIENLLFRFNDSRRG</sequence>
<dbReference type="NCBIfam" id="NF010248">
    <property type="entry name" value="PRK13695.1"/>
    <property type="match status" value="1"/>
</dbReference>
<dbReference type="SUPFAM" id="SSF52540">
    <property type="entry name" value="P-loop containing nucleoside triphosphate hydrolases"/>
    <property type="match status" value="1"/>
</dbReference>
<dbReference type="SMART" id="SM00382">
    <property type="entry name" value="AAA"/>
    <property type="match status" value="1"/>
</dbReference>
<dbReference type="GO" id="GO:0017111">
    <property type="term" value="F:ribonucleoside triphosphate phosphatase activity"/>
    <property type="evidence" value="ECO:0007669"/>
    <property type="project" value="InterPro"/>
</dbReference>
<dbReference type="InterPro" id="IPR027417">
    <property type="entry name" value="P-loop_NTPase"/>
</dbReference>
<evidence type="ECO:0000259" key="4">
    <source>
        <dbReference type="SMART" id="SM00382"/>
    </source>
</evidence>
<protein>
    <submittedName>
        <fullName evidence="5">NTPase</fullName>
    </submittedName>
</protein>
<proteinExistence type="inferred from homology"/>
<accession>A0A7V3ZUK1</accession>
<evidence type="ECO:0000256" key="2">
    <source>
        <dbReference type="ARBA" id="ARBA00022801"/>
    </source>
</evidence>
<keyword evidence="3" id="KW-0067">ATP-binding</keyword>
<dbReference type="InterPro" id="IPR004948">
    <property type="entry name" value="Nuc-triphosphatase_THEP1"/>
</dbReference>
<evidence type="ECO:0000313" key="5">
    <source>
        <dbReference type="EMBL" id="HGK63220.1"/>
    </source>
</evidence>
<dbReference type="AlphaFoldDB" id="A0A7V3ZUK1"/>
<gene>
    <name evidence="5" type="ORF">ENU74_01280</name>
</gene>
<dbReference type="EMBL" id="DTDR01000041">
    <property type="protein sequence ID" value="HGK63220.1"/>
    <property type="molecule type" value="Genomic_DNA"/>
</dbReference>
<dbReference type="Pfam" id="PF03266">
    <property type="entry name" value="NTPase_1"/>
    <property type="match status" value="1"/>
</dbReference>
<comment type="caution">
    <text evidence="5">The sequence shown here is derived from an EMBL/GenBank/DDBJ whole genome shotgun (WGS) entry which is preliminary data.</text>
</comment>
<dbReference type="HAMAP" id="MF_00796">
    <property type="entry name" value="NTPase_1"/>
    <property type="match status" value="1"/>
</dbReference>
<keyword evidence="2" id="KW-0378">Hydrolase</keyword>
<evidence type="ECO:0000256" key="3">
    <source>
        <dbReference type="ARBA" id="ARBA00022840"/>
    </source>
</evidence>
<dbReference type="InterPro" id="IPR003593">
    <property type="entry name" value="AAA+_ATPase"/>
</dbReference>
<dbReference type="PANTHER" id="PTHR43146:SF1">
    <property type="entry name" value="CANCER-RELATED NUCLEOSIDE-TRIPHOSPHATASE"/>
    <property type="match status" value="1"/>
</dbReference>
<keyword evidence="1" id="KW-0547">Nucleotide-binding</keyword>
<feature type="domain" description="AAA+ ATPase" evidence="4">
    <location>
        <begin position="5"/>
        <end position="159"/>
    </location>
</feature>
<dbReference type="PANTHER" id="PTHR43146">
    <property type="entry name" value="CANCER-RELATED NUCLEOSIDE-TRIPHOSPHATASE"/>
    <property type="match status" value="1"/>
</dbReference>
<evidence type="ECO:0000256" key="1">
    <source>
        <dbReference type="ARBA" id="ARBA00022741"/>
    </source>
</evidence>
<dbReference type="Gene3D" id="3.40.50.300">
    <property type="entry name" value="P-loop containing nucleotide triphosphate hydrolases"/>
    <property type="match status" value="1"/>
</dbReference>
<name>A0A7V3ZUK1_UNCW3</name>
<organism evidence="5">
    <name type="scientific">candidate division WOR-3 bacterium</name>
    <dbReference type="NCBI Taxonomy" id="2052148"/>
    <lineage>
        <taxon>Bacteria</taxon>
        <taxon>Bacteria division WOR-3</taxon>
    </lineage>
</organism>
<dbReference type="GO" id="GO:0005524">
    <property type="term" value="F:ATP binding"/>
    <property type="evidence" value="ECO:0007669"/>
    <property type="project" value="UniProtKB-KW"/>
</dbReference>